<protein>
    <submittedName>
        <fullName evidence="1">Uncharacterized protein</fullName>
    </submittedName>
</protein>
<dbReference type="OrthoDB" id="3727779at2"/>
<dbReference type="KEGG" id="apac:S7S_05700"/>
<reference evidence="1 2" key="1">
    <citation type="journal article" date="2012" name="J. Bacteriol.">
        <title>Genome sequence of an alkane-degrading bacterium, Alcanivorax pacificus type strain W11-5, isolated from deep sea sediment.</title>
        <authorList>
            <person name="Lai Q."/>
            <person name="Shao Z."/>
        </authorList>
    </citation>
    <scope>NUCLEOTIDE SEQUENCE [LARGE SCALE GENOMIC DNA]</scope>
    <source>
        <strain evidence="1 2">W11-5</strain>
    </source>
</reference>
<dbReference type="Gene3D" id="3.10.129.10">
    <property type="entry name" value="Hotdog Thioesterase"/>
    <property type="match status" value="1"/>
</dbReference>
<dbReference type="PANTHER" id="PTHR12475:SF4">
    <property type="entry name" value="PROTEIN THEM6"/>
    <property type="match status" value="1"/>
</dbReference>
<dbReference type="InterPro" id="IPR051490">
    <property type="entry name" value="THEM6_lcsJ_thioesterase"/>
</dbReference>
<dbReference type="PANTHER" id="PTHR12475">
    <property type="match status" value="1"/>
</dbReference>
<dbReference type="Pfam" id="PF13279">
    <property type="entry name" value="4HBT_2"/>
    <property type="match status" value="1"/>
</dbReference>
<accession>A0A0B4XLY7</accession>
<dbReference type="HOGENOM" id="CLU_091107_1_0_6"/>
<dbReference type="CDD" id="cd00586">
    <property type="entry name" value="4HBT"/>
    <property type="match status" value="1"/>
</dbReference>
<organism evidence="1 2">
    <name type="scientific">Isoalcanivorax pacificus W11-5</name>
    <dbReference type="NCBI Taxonomy" id="391936"/>
    <lineage>
        <taxon>Bacteria</taxon>
        <taxon>Pseudomonadati</taxon>
        <taxon>Pseudomonadota</taxon>
        <taxon>Gammaproteobacteria</taxon>
        <taxon>Oceanospirillales</taxon>
        <taxon>Alcanivoracaceae</taxon>
        <taxon>Isoalcanivorax</taxon>
    </lineage>
</organism>
<dbReference type="STRING" id="391936.S7S_05700"/>
<evidence type="ECO:0000313" key="2">
    <source>
        <dbReference type="Proteomes" id="UP000006764"/>
    </source>
</evidence>
<dbReference type="SUPFAM" id="SSF54637">
    <property type="entry name" value="Thioesterase/thiol ester dehydrase-isomerase"/>
    <property type="match status" value="1"/>
</dbReference>
<dbReference type="RefSeq" id="WP_008737858.1">
    <property type="nucleotide sequence ID" value="NZ_CP004387.1"/>
</dbReference>
<sequence>MFELISAAMRRKRPPTHGLFDTVSMEFRVGLTDLDLNLHLNNAKYLKFMDRCRLEHSVCTGLLNEMIQARCNAVVANTEIAYVRELRPYQQFDVRTRILGWDDKYVYYDQRFESQGKLHTHALLRLVNMYGGKAISPQSVQEMTGINKTSPALPDYVEQWKRLLQTKRRYTEQGLDIPADL</sequence>
<keyword evidence="2" id="KW-1185">Reference proteome</keyword>
<dbReference type="EMBL" id="CP004387">
    <property type="protein sequence ID" value="AJD47558.1"/>
    <property type="molecule type" value="Genomic_DNA"/>
</dbReference>
<dbReference type="InterPro" id="IPR029069">
    <property type="entry name" value="HotDog_dom_sf"/>
</dbReference>
<name>A0A0B4XLY7_9GAMM</name>
<dbReference type="AlphaFoldDB" id="A0A0B4XLY7"/>
<proteinExistence type="predicted"/>
<gene>
    <name evidence="1" type="ORF">S7S_05700</name>
</gene>
<dbReference type="Proteomes" id="UP000006764">
    <property type="component" value="Chromosome"/>
</dbReference>
<evidence type="ECO:0000313" key="1">
    <source>
        <dbReference type="EMBL" id="AJD47558.1"/>
    </source>
</evidence>